<dbReference type="OrthoDB" id="827241at2"/>
<feature type="compositionally biased region" description="Polar residues" evidence="1">
    <location>
        <begin position="36"/>
        <end position="54"/>
    </location>
</feature>
<dbReference type="Proteomes" id="UP000236736">
    <property type="component" value="Unassembled WGS sequence"/>
</dbReference>
<feature type="region of interest" description="Disordered" evidence="1">
    <location>
        <begin position="1"/>
        <end position="149"/>
    </location>
</feature>
<accession>A0A1H5XZX6</accession>
<keyword evidence="3" id="KW-1185">Reference proteome</keyword>
<dbReference type="RefSeq" id="WP_103925379.1">
    <property type="nucleotide sequence ID" value="NZ_BBFN01000067.1"/>
</dbReference>
<evidence type="ECO:0000313" key="2">
    <source>
        <dbReference type="EMBL" id="SEG16836.1"/>
    </source>
</evidence>
<feature type="compositionally biased region" description="Acidic residues" evidence="1">
    <location>
        <begin position="109"/>
        <end position="120"/>
    </location>
</feature>
<feature type="compositionally biased region" description="Basic and acidic residues" evidence="1">
    <location>
        <begin position="89"/>
        <end position="108"/>
    </location>
</feature>
<feature type="compositionally biased region" description="Basic and acidic residues" evidence="1">
    <location>
        <begin position="121"/>
        <end position="135"/>
    </location>
</feature>
<feature type="compositionally biased region" description="Basic and acidic residues" evidence="1">
    <location>
        <begin position="70"/>
        <end position="79"/>
    </location>
</feature>
<organism evidence="2 3">
    <name type="scientific">Algoriphagus boritolerans DSM 17298 = JCM 18970</name>
    <dbReference type="NCBI Taxonomy" id="1120964"/>
    <lineage>
        <taxon>Bacteria</taxon>
        <taxon>Pseudomonadati</taxon>
        <taxon>Bacteroidota</taxon>
        <taxon>Cytophagia</taxon>
        <taxon>Cytophagales</taxon>
        <taxon>Cyclobacteriaceae</taxon>
        <taxon>Algoriphagus</taxon>
    </lineage>
</organism>
<evidence type="ECO:0000256" key="1">
    <source>
        <dbReference type="SAM" id="MobiDB-lite"/>
    </source>
</evidence>
<sequence length="164" mass="18682">MNETPSNSAFQPQAEDQTQSNQVTTQSHYRRRNSHNKVNPNHLGGNTQTVIQSSKMDDQHHTPTNESGQEELKPRKQAEKVSNPNGIEPDSHGHKPEDQKEFDPKKEIPEEDNYLVDEEGSIIKEPTRELDDPYRPGHGSKKGMPPIKKDFSISDLKENIKTNY</sequence>
<gene>
    <name evidence="2" type="ORF">SAMN03080598_02727</name>
</gene>
<feature type="compositionally biased region" description="Polar residues" evidence="1">
    <location>
        <begin position="1"/>
        <end position="27"/>
    </location>
</feature>
<name>A0A1H5XZX6_9BACT</name>
<reference evidence="3" key="1">
    <citation type="submission" date="2016-10" db="EMBL/GenBank/DDBJ databases">
        <authorList>
            <person name="Varghese N."/>
            <person name="Submissions S."/>
        </authorList>
    </citation>
    <scope>NUCLEOTIDE SEQUENCE [LARGE SCALE GENOMIC DNA]</scope>
    <source>
        <strain evidence="3">DSM 17298</strain>
    </source>
</reference>
<dbReference type="AlphaFoldDB" id="A0A1H5XZX6"/>
<protein>
    <submittedName>
        <fullName evidence="2">Uncharacterized protein</fullName>
    </submittedName>
</protein>
<proteinExistence type="predicted"/>
<dbReference type="EMBL" id="FNVR01000016">
    <property type="protein sequence ID" value="SEG16836.1"/>
    <property type="molecule type" value="Genomic_DNA"/>
</dbReference>
<evidence type="ECO:0000313" key="3">
    <source>
        <dbReference type="Proteomes" id="UP000236736"/>
    </source>
</evidence>